<feature type="region of interest" description="Disordered" evidence="1">
    <location>
        <begin position="784"/>
        <end position="815"/>
    </location>
</feature>
<accession>W7A151</accession>
<evidence type="ECO:0000256" key="1">
    <source>
        <dbReference type="SAM" id="MobiDB-lite"/>
    </source>
</evidence>
<feature type="compositionally biased region" description="Basic and acidic residues" evidence="1">
    <location>
        <begin position="239"/>
        <end position="248"/>
    </location>
</feature>
<dbReference type="GeneID" id="20037805"/>
<dbReference type="PROSITE" id="PS51840">
    <property type="entry name" value="C2_NT"/>
    <property type="match status" value="1"/>
</dbReference>
<dbReference type="Pfam" id="PF10358">
    <property type="entry name" value="NT-C2"/>
    <property type="match status" value="1"/>
</dbReference>
<proteinExistence type="predicted"/>
<feature type="compositionally biased region" description="Polar residues" evidence="1">
    <location>
        <begin position="224"/>
        <end position="237"/>
    </location>
</feature>
<sequence>MTINKSGKIKSLFWRAGQKEQKHRFDVSVDFIELKNDSNTQVKYDLARNSRVITSSEQAQLWKGRAYFKNPLVVDLTLYCKKNKQEFEKKIYFFIFYKIYENKKLVIGKTKIDFSQFVSTSSQLYKVSFVILKNKLNCGTAHLKVRCGNMGGGARGITAASVDSGEEFPSTRSCSLPPGGGTSSGETNEASENDSDGGGNGSGSGSMAGNSFFSEEINGAYTWEDNTTNSERANNWSGKGEEYDRPISSRDNSIGALKRSIDSSLQKLTRMNGRRWHHRSGAPKANGVTMQEKPIRGVPMAHTNEEKGATESGNPPRTEEKTQTYHLQRKINRRKNKKEANHPALEVQSVIRNMEKAIKNGEMIQRMNRSILRQSDEEGVTEGGHTTRRTQIQTPTRRYDGVNKMKERPNQNGINSTGRQVQCRPQAEQNGQSSHPSNYNMHFVMEEKNGQIEKPSTGEPPTGEPPNEEPPIQNNFHHTCGELRKMNWTLGHNLVQRCDERDEHLEPSMMALRHLLLISAQSAHEWDDYQRLGSYATPLRLPHDGCTVSRTREEVYRKGLPPCWEGRNYNDMAKNGMERTNQMSTHFTSIQFPIGAPTHVACPHSYAMREEGNFLFVSVNGRGPIGGEMENLLDLVGRDFSKTVDRNWRGVTREGINTRGTNLHSDFAPNGLPNRVQRAQFSSQQGCLFKKPLSGEGATPPHDDHADVHSNEGAASIHSKIKKISSEENKTINELVTIDKLVEDMQKVQLVIKELTGTLVRCGHRGVSSHGDPNTTEQAHFNGGNTISLFSPPSHGGPKNESAIHDGNESYHNLSSGDVQKYEEKIATLVQELMDTKLLLAESETKREEDINEMNRRGGS</sequence>
<feature type="compositionally biased region" description="Gly residues" evidence="1">
    <location>
        <begin position="196"/>
        <end position="206"/>
    </location>
</feature>
<feature type="compositionally biased region" description="Polar residues" evidence="1">
    <location>
        <begin position="427"/>
        <end position="439"/>
    </location>
</feature>
<feature type="compositionally biased region" description="Polar residues" evidence="1">
    <location>
        <begin position="410"/>
        <end position="420"/>
    </location>
</feature>
<name>W7A151_9APIC</name>
<dbReference type="VEuPathDB" id="PlasmoDB:C922_02531"/>
<dbReference type="OrthoDB" id="387147at2759"/>
<dbReference type="InterPro" id="IPR019448">
    <property type="entry name" value="NT-C2"/>
</dbReference>
<feature type="domain" description="C2 NT-type" evidence="2">
    <location>
        <begin position="13"/>
        <end position="149"/>
    </location>
</feature>
<feature type="region of interest" description="Disordered" evidence="1">
    <location>
        <begin position="452"/>
        <end position="472"/>
    </location>
</feature>
<gene>
    <name evidence="3" type="ORF">C922_02531</name>
</gene>
<dbReference type="EMBL" id="KI965468">
    <property type="protein sequence ID" value="EUD66947.1"/>
    <property type="molecule type" value="Genomic_DNA"/>
</dbReference>
<dbReference type="RefSeq" id="XP_008816352.1">
    <property type="nucleotide sequence ID" value="XM_008818130.1"/>
</dbReference>
<feature type="region of interest" description="Disordered" evidence="1">
    <location>
        <begin position="371"/>
        <end position="439"/>
    </location>
</feature>
<feature type="region of interest" description="Disordered" evidence="1">
    <location>
        <begin position="297"/>
        <end position="325"/>
    </location>
</feature>
<organism evidence="3 4">
    <name type="scientific">Plasmodium inui San Antonio 1</name>
    <dbReference type="NCBI Taxonomy" id="1237626"/>
    <lineage>
        <taxon>Eukaryota</taxon>
        <taxon>Sar</taxon>
        <taxon>Alveolata</taxon>
        <taxon>Apicomplexa</taxon>
        <taxon>Aconoidasida</taxon>
        <taxon>Haemosporida</taxon>
        <taxon>Plasmodiidae</taxon>
        <taxon>Plasmodium</taxon>
        <taxon>Plasmodium (Plasmodium)</taxon>
    </lineage>
</organism>
<dbReference type="AlphaFoldDB" id="W7A151"/>
<keyword evidence="4" id="KW-1185">Reference proteome</keyword>
<feature type="region of interest" description="Disordered" evidence="1">
    <location>
        <begin position="165"/>
        <end position="250"/>
    </location>
</feature>
<evidence type="ECO:0000259" key="2">
    <source>
        <dbReference type="PROSITE" id="PS51840"/>
    </source>
</evidence>
<protein>
    <recommendedName>
        <fullName evidence="2">C2 NT-type domain-containing protein</fullName>
    </recommendedName>
</protein>
<reference evidence="3 4" key="1">
    <citation type="submission" date="2013-02" db="EMBL/GenBank/DDBJ databases">
        <title>The Genome Sequence of Plasmodium inui San Antonio 1.</title>
        <authorList>
            <consortium name="The Broad Institute Genome Sequencing Platform"/>
            <consortium name="The Broad Institute Genome Sequencing Center for Infectious Disease"/>
            <person name="Neafsey D."/>
            <person name="Cheeseman I."/>
            <person name="Volkman S."/>
            <person name="Adams J."/>
            <person name="Walker B."/>
            <person name="Young S.K."/>
            <person name="Zeng Q."/>
            <person name="Gargeya S."/>
            <person name="Fitzgerald M."/>
            <person name="Haas B."/>
            <person name="Abouelleil A."/>
            <person name="Alvarado L."/>
            <person name="Arachchi H.M."/>
            <person name="Berlin A.M."/>
            <person name="Chapman S.B."/>
            <person name="Dewar J."/>
            <person name="Goldberg J."/>
            <person name="Griggs A."/>
            <person name="Gujja S."/>
            <person name="Hansen M."/>
            <person name="Howarth C."/>
            <person name="Imamovic A."/>
            <person name="Larimer J."/>
            <person name="McCowan C."/>
            <person name="Murphy C."/>
            <person name="Neiman D."/>
            <person name="Pearson M."/>
            <person name="Priest M."/>
            <person name="Roberts A."/>
            <person name="Saif S."/>
            <person name="Shea T."/>
            <person name="Sisk P."/>
            <person name="Sykes S."/>
            <person name="Wortman J."/>
            <person name="Nusbaum C."/>
            <person name="Birren B."/>
        </authorList>
    </citation>
    <scope>NUCLEOTIDE SEQUENCE [LARGE SCALE GENOMIC DNA]</scope>
    <source>
        <strain evidence="3 4">San Antonio 1</strain>
    </source>
</reference>
<evidence type="ECO:0000313" key="4">
    <source>
        <dbReference type="Proteomes" id="UP000030640"/>
    </source>
</evidence>
<evidence type="ECO:0000313" key="3">
    <source>
        <dbReference type="EMBL" id="EUD66947.1"/>
    </source>
</evidence>
<dbReference type="Proteomes" id="UP000030640">
    <property type="component" value="Unassembled WGS sequence"/>
</dbReference>
<feature type="compositionally biased region" description="Basic and acidic residues" evidence="1">
    <location>
        <begin position="397"/>
        <end position="409"/>
    </location>
</feature>